<name>A0A8T0QNG8_PANVG</name>
<dbReference type="Proteomes" id="UP000823388">
    <property type="component" value="Chromosome 7K"/>
</dbReference>
<feature type="region of interest" description="Disordered" evidence="1">
    <location>
        <begin position="176"/>
        <end position="204"/>
    </location>
</feature>
<dbReference type="EMBL" id="CM029049">
    <property type="protein sequence ID" value="KAG2572986.1"/>
    <property type="molecule type" value="Genomic_DNA"/>
</dbReference>
<accession>A0A8T0QNG8</accession>
<dbReference type="PROSITE" id="PS50896">
    <property type="entry name" value="LISH"/>
    <property type="match status" value="1"/>
</dbReference>
<gene>
    <name evidence="3" type="ORF">PVAP13_7KG218200</name>
</gene>
<keyword evidence="4" id="KW-1185">Reference proteome</keyword>
<dbReference type="PANTHER" id="PTHR47851:SF1">
    <property type="entry name" value="OS06G0588700 PROTEIN"/>
    <property type="match status" value="1"/>
</dbReference>
<feature type="domain" description="Myb/SANT-like" evidence="2">
    <location>
        <begin position="22"/>
        <end position="113"/>
    </location>
</feature>
<sequence length="311" mass="35293">MQANKRAAAQKKTRDVGDAIDWNDTNTSIICSLFAKQVKKGNRLNTHLNSVGYEEVAETFYQMTGIYVTKLQLKNKWDKLKPDLMAWQKVLKQTGLGRNAAGEITMDDDWWKKTKKDIPRSGKFKKRPLKNEEDMRIMFGDIANDESDHWNPLSSNPIIPPSRDDVYDIPEDGDCGDEINNDAEVGDGTNNDDEVEGDTPSPSIILEKRRAQGGPDKLKKPIVGIALVIQEAVTKIAETASSFTSKKFGEVTVQQVMEVVLECGAGYDTYEHYIATELFVKKDQREMFMTLPTNEIRFNWLRRKFNAKYGD</sequence>
<evidence type="ECO:0000256" key="1">
    <source>
        <dbReference type="SAM" id="MobiDB-lite"/>
    </source>
</evidence>
<dbReference type="PANTHER" id="PTHR47851">
    <property type="entry name" value="OS06G0588700 PROTEIN-RELATED"/>
    <property type="match status" value="1"/>
</dbReference>
<evidence type="ECO:0000313" key="3">
    <source>
        <dbReference type="EMBL" id="KAG2572986.1"/>
    </source>
</evidence>
<dbReference type="InterPro" id="IPR006594">
    <property type="entry name" value="LisH"/>
</dbReference>
<feature type="compositionally biased region" description="Acidic residues" evidence="1">
    <location>
        <begin position="176"/>
        <end position="197"/>
    </location>
</feature>
<reference evidence="3" key="1">
    <citation type="submission" date="2020-05" db="EMBL/GenBank/DDBJ databases">
        <title>WGS assembly of Panicum virgatum.</title>
        <authorList>
            <person name="Lovell J.T."/>
            <person name="Jenkins J."/>
            <person name="Shu S."/>
            <person name="Juenger T.E."/>
            <person name="Schmutz J."/>
        </authorList>
    </citation>
    <scope>NUCLEOTIDE SEQUENCE</scope>
    <source>
        <strain evidence="3">AP13</strain>
    </source>
</reference>
<organism evidence="3 4">
    <name type="scientific">Panicum virgatum</name>
    <name type="common">Blackwell switchgrass</name>
    <dbReference type="NCBI Taxonomy" id="38727"/>
    <lineage>
        <taxon>Eukaryota</taxon>
        <taxon>Viridiplantae</taxon>
        <taxon>Streptophyta</taxon>
        <taxon>Embryophyta</taxon>
        <taxon>Tracheophyta</taxon>
        <taxon>Spermatophyta</taxon>
        <taxon>Magnoliopsida</taxon>
        <taxon>Liliopsida</taxon>
        <taxon>Poales</taxon>
        <taxon>Poaceae</taxon>
        <taxon>PACMAD clade</taxon>
        <taxon>Panicoideae</taxon>
        <taxon>Panicodae</taxon>
        <taxon>Paniceae</taxon>
        <taxon>Panicinae</taxon>
        <taxon>Panicum</taxon>
        <taxon>Panicum sect. Hiantes</taxon>
    </lineage>
</organism>
<evidence type="ECO:0000313" key="4">
    <source>
        <dbReference type="Proteomes" id="UP000823388"/>
    </source>
</evidence>
<evidence type="ECO:0000259" key="2">
    <source>
        <dbReference type="Pfam" id="PF12776"/>
    </source>
</evidence>
<protein>
    <recommendedName>
        <fullName evidence="2">Myb/SANT-like domain-containing protein</fullName>
    </recommendedName>
</protein>
<dbReference type="Pfam" id="PF12776">
    <property type="entry name" value="Myb_DNA-bind_3"/>
    <property type="match status" value="1"/>
</dbReference>
<dbReference type="AlphaFoldDB" id="A0A8T0QNG8"/>
<proteinExistence type="predicted"/>
<dbReference type="InterPro" id="IPR024752">
    <property type="entry name" value="Myb/SANT-like_dom"/>
</dbReference>
<comment type="caution">
    <text evidence="3">The sequence shown here is derived from an EMBL/GenBank/DDBJ whole genome shotgun (WGS) entry which is preliminary data.</text>
</comment>